<evidence type="ECO:0000256" key="5">
    <source>
        <dbReference type="ARBA" id="ARBA00005520"/>
    </source>
</evidence>
<feature type="site" description="Essential for catalytic activity" evidence="14">
    <location>
        <position position="186"/>
    </location>
</feature>
<dbReference type="UniPathway" id="UPA00275">
    <property type="reaction ID" value="UER00399"/>
</dbReference>
<feature type="binding site" evidence="14">
    <location>
        <begin position="162"/>
        <end position="166"/>
    </location>
    <ligand>
        <name>D-ribulose 5-phosphate</name>
        <dbReference type="ChEBI" id="CHEBI:58121"/>
    </ligand>
</feature>
<evidence type="ECO:0000313" key="16">
    <source>
        <dbReference type="EMBL" id="SOC03017.1"/>
    </source>
</evidence>
<keyword evidence="9 14" id="KW-0686">Riboflavin biosynthesis</keyword>
<feature type="binding site" evidence="14">
    <location>
        <position position="54"/>
    </location>
    <ligand>
        <name>D-ribulose 5-phosphate</name>
        <dbReference type="ChEBI" id="CHEBI:58121"/>
    </ligand>
</feature>
<dbReference type="GO" id="GO:0000287">
    <property type="term" value="F:magnesium ion binding"/>
    <property type="evidence" value="ECO:0007669"/>
    <property type="project" value="UniProtKB-UniRule"/>
</dbReference>
<dbReference type="SUPFAM" id="SSF55821">
    <property type="entry name" value="YrdC/RibB"/>
    <property type="match status" value="1"/>
</dbReference>
<name>A0A285SBW8_9RHOB</name>
<dbReference type="GO" id="GO:0005829">
    <property type="term" value="C:cytosol"/>
    <property type="evidence" value="ECO:0007669"/>
    <property type="project" value="TreeGrafter"/>
</dbReference>
<comment type="similarity">
    <text evidence="5">In the N-terminal section; belongs to the DHBP synthase family.</text>
</comment>
<dbReference type="EC" id="4.1.99.12" evidence="7 14"/>
<dbReference type="InterPro" id="IPR000422">
    <property type="entry name" value="DHBP_synthase_RibB"/>
</dbReference>
<comment type="similarity">
    <text evidence="6">In the C-terminal section; belongs to the GTP cyclohydrolase II family.</text>
</comment>
<accession>A0A285SBW8</accession>
<gene>
    <name evidence="14" type="primary">ribB</name>
    <name evidence="16" type="ORF">SAMN05877831_103275</name>
</gene>
<evidence type="ECO:0000259" key="15">
    <source>
        <dbReference type="Pfam" id="PF00925"/>
    </source>
</evidence>
<keyword evidence="13 14" id="KW-0456">Lyase</keyword>
<comment type="function">
    <text evidence="3 14">Catalyzes the conversion of D-ribulose 5-phosphate to formate and 3,4-dihydroxy-2-butanone 4-phosphate.</text>
</comment>
<organism evidence="16 17">
    <name type="scientific">Rhodobacter maris</name>
    <dbReference type="NCBI Taxonomy" id="446682"/>
    <lineage>
        <taxon>Bacteria</taxon>
        <taxon>Pseudomonadati</taxon>
        <taxon>Pseudomonadota</taxon>
        <taxon>Alphaproteobacteria</taxon>
        <taxon>Rhodobacterales</taxon>
        <taxon>Rhodobacter group</taxon>
        <taxon>Rhodobacter</taxon>
    </lineage>
</organism>
<dbReference type="Pfam" id="PF00925">
    <property type="entry name" value="GTP_cyclohydro2"/>
    <property type="match status" value="1"/>
</dbReference>
<feature type="binding site" evidence="14">
    <location>
        <position position="50"/>
    </location>
    <ligand>
        <name>Mg(2+)</name>
        <dbReference type="ChEBI" id="CHEBI:18420"/>
        <label>2</label>
    </ligand>
</feature>
<evidence type="ECO:0000256" key="13">
    <source>
        <dbReference type="ARBA" id="ARBA00023239"/>
    </source>
</evidence>
<dbReference type="SUPFAM" id="SSF142695">
    <property type="entry name" value="RibA-like"/>
    <property type="match status" value="1"/>
</dbReference>
<evidence type="ECO:0000256" key="2">
    <source>
        <dbReference type="ARBA" id="ARBA00001936"/>
    </source>
</evidence>
<evidence type="ECO:0000256" key="14">
    <source>
        <dbReference type="HAMAP-Rule" id="MF_00180"/>
    </source>
</evidence>
<feature type="binding site" evidence="14">
    <location>
        <begin position="49"/>
        <end position="50"/>
    </location>
    <ligand>
        <name>D-ribulose 5-phosphate</name>
        <dbReference type="ChEBI" id="CHEBI:58121"/>
    </ligand>
</feature>
<evidence type="ECO:0000256" key="12">
    <source>
        <dbReference type="ARBA" id="ARBA00023211"/>
    </source>
</evidence>
<dbReference type="PIRSF" id="PIRSF001259">
    <property type="entry name" value="RibA"/>
    <property type="match status" value="1"/>
</dbReference>
<evidence type="ECO:0000256" key="9">
    <source>
        <dbReference type="ARBA" id="ARBA00022619"/>
    </source>
</evidence>
<evidence type="ECO:0000256" key="6">
    <source>
        <dbReference type="ARBA" id="ARBA00008976"/>
    </source>
</evidence>
<evidence type="ECO:0000256" key="3">
    <source>
        <dbReference type="ARBA" id="ARBA00002284"/>
    </source>
</evidence>
<dbReference type="Gene3D" id="3.40.50.10990">
    <property type="entry name" value="GTP cyclohydrolase II"/>
    <property type="match status" value="1"/>
</dbReference>
<dbReference type="InterPro" id="IPR017945">
    <property type="entry name" value="DHBP_synth_RibB-like_a/b_dom"/>
</dbReference>
<keyword evidence="17" id="KW-1185">Reference proteome</keyword>
<sequence length="377" mass="40455">MTNPVDKSGAHDKPGPVEQSYHDAISTIDEIIEDARNGKMFILVDHEDRENEGDLIIPAQMATPNAINFMAKHGRGLVCLALTADRIEALGLPLMASANSSRHETAFTVSIEAREGISTGISAHDRARTVAVAIDPTKGPQDIATPGHLFPLRAREGGVLVRAGHTEAAVDISRLAGLNPSGVICEVMNEDGTMARLPDLIAFAQMHNIKIGTISDLIAYRRRHDSLVRETAQRPVHSVHGGDWSMRVFTDQTEGAEHIILTKGDISTPEPVLVRMHALDPLADVLGLNASKVGDLGRAMEAIAAEGRGVVVLLRETSAKMVMPGEASPQTLRQYGLGAQILLGLGISHLKLLTNSPKPKLVGIEGYGLTIEETRSY</sequence>
<keyword evidence="12 14" id="KW-0464">Manganese</keyword>
<evidence type="ECO:0000313" key="17">
    <source>
        <dbReference type="Proteomes" id="UP000219111"/>
    </source>
</evidence>
<dbReference type="GO" id="GO:0003935">
    <property type="term" value="F:GTP cyclohydrolase II activity"/>
    <property type="evidence" value="ECO:0007669"/>
    <property type="project" value="TreeGrafter"/>
</dbReference>
<evidence type="ECO:0000256" key="1">
    <source>
        <dbReference type="ARBA" id="ARBA00000141"/>
    </source>
</evidence>
<dbReference type="GO" id="GO:0008686">
    <property type="term" value="F:3,4-dihydroxy-2-butanone-4-phosphate synthase activity"/>
    <property type="evidence" value="ECO:0007669"/>
    <property type="project" value="UniProtKB-UniRule"/>
</dbReference>
<feature type="site" description="Essential for catalytic activity" evidence="14">
    <location>
        <position position="148"/>
    </location>
</feature>
<dbReference type="Proteomes" id="UP000219111">
    <property type="component" value="Unassembled WGS sequence"/>
</dbReference>
<dbReference type="InterPro" id="IPR036144">
    <property type="entry name" value="RibA-like_sf"/>
</dbReference>
<dbReference type="RefSeq" id="WP_097069476.1">
    <property type="nucleotide sequence ID" value="NZ_OBMT01000003.1"/>
</dbReference>
<evidence type="ECO:0000256" key="11">
    <source>
        <dbReference type="ARBA" id="ARBA00022842"/>
    </source>
</evidence>
<dbReference type="PANTHER" id="PTHR21327">
    <property type="entry name" value="GTP CYCLOHYDROLASE II-RELATED"/>
    <property type="match status" value="1"/>
</dbReference>
<keyword evidence="11 14" id="KW-0460">Magnesium</keyword>
<evidence type="ECO:0000256" key="8">
    <source>
        <dbReference type="ARBA" id="ARBA00018836"/>
    </source>
</evidence>
<dbReference type="HAMAP" id="MF_00180">
    <property type="entry name" value="RibB"/>
    <property type="match status" value="1"/>
</dbReference>
<reference evidence="17" key="1">
    <citation type="submission" date="2017-08" db="EMBL/GenBank/DDBJ databases">
        <authorList>
            <person name="Varghese N."/>
            <person name="Submissions S."/>
        </authorList>
    </citation>
    <scope>NUCLEOTIDE SEQUENCE [LARGE SCALE GENOMIC DNA]</scope>
    <source>
        <strain evidence="17">JA276</strain>
    </source>
</reference>
<comment type="catalytic activity">
    <reaction evidence="1 14">
        <text>D-ribulose 5-phosphate = (2S)-2-hydroxy-3-oxobutyl phosphate + formate + H(+)</text>
        <dbReference type="Rhea" id="RHEA:18457"/>
        <dbReference type="ChEBI" id="CHEBI:15378"/>
        <dbReference type="ChEBI" id="CHEBI:15740"/>
        <dbReference type="ChEBI" id="CHEBI:58121"/>
        <dbReference type="ChEBI" id="CHEBI:58830"/>
        <dbReference type="EC" id="4.1.99.12"/>
    </reaction>
</comment>
<comment type="cofactor">
    <cofactor evidence="2">
        <name>Mn(2+)</name>
        <dbReference type="ChEBI" id="CHEBI:29035"/>
    </cofactor>
</comment>
<dbReference type="Gene3D" id="3.90.870.10">
    <property type="entry name" value="DHBP synthase"/>
    <property type="match status" value="1"/>
</dbReference>
<dbReference type="GO" id="GO:0030145">
    <property type="term" value="F:manganese ion binding"/>
    <property type="evidence" value="ECO:0007669"/>
    <property type="project" value="UniProtKB-UniRule"/>
</dbReference>
<comment type="cofactor">
    <cofactor evidence="14">
        <name>Mg(2+)</name>
        <dbReference type="ChEBI" id="CHEBI:18420"/>
    </cofactor>
    <cofactor evidence="14">
        <name>Mn(2+)</name>
        <dbReference type="ChEBI" id="CHEBI:29035"/>
    </cofactor>
    <text evidence="14">Binds 2 divalent metal cations per subunit. Magnesium or manganese.</text>
</comment>
<feature type="binding site" evidence="14">
    <location>
        <position position="165"/>
    </location>
    <ligand>
        <name>Mg(2+)</name>
        <dbReference type="ChEBI" id="CHEBI:18420"/>
        <label>2</label>
    </ligand>
</feature>
<comment type="subunit">
    <text evidence="14">Homodimer.</text>
</comment>
<dbReference type="InterPro" id="IPR032677">
    <property type="entry name" value="GTP_cyclohydro_II"/>
</dbReference>
<dbReference type="OrthoDB" id="9793111at2"/>
<feature type="domain" description="GTP cyclohydrolase II" evidence="15">
    <location>
        <begin position="232"/>
        <end position="374"/>
    </location>
</feature>
<dbReference type="EMBL" id="OBMT01000003">
    <property type="protein sequence ID" value="SOC03017.1"/>
    <property type="molecule type" value="Genomic_DNA"/>
</dbReference>
<dbReference type="Pfam" id="PF00926">
    <property type="entry name" value="DHBP_synthase"/>
    <property type="match status" value="1"/>
</dbReference>
<dbReference type="PANTHER" id="PTHR21327:SF34">
    <property type="entry name" value="3,4-DIHYDROXY-2-BUTANONE 4-PHOSPHATE SYNTHASE"/>
    <property type="match status" value="1"/>
</dbReference>
<proteinExistence type="inferred from homology"/>
<evidence type="ECO:0000256" key="10">
    <source>
        <dbReference type="ARBA" id="ARBA00022723"/>
    </source>
</evidence>
<dbReference type="NCBIfam" id="TIGR00506">
    <property type="entry name" value="ribB"/>
    <property type="match status" value="1"/>
</dbReference>
<keyword evidence="10 14" id="KW-0479">Metal-binding</keyword>
<protein>
    <recommendedName>
        <fullName evidence="8 14">3,4-dihydroxy-2-butanone 4-phosphate synthase</fullName>
        <shortName evidence="14">DHBP synthase</shortName>
        <ecNumber evidence="7 14">4.1.99.12</ecNumber>
    </recommendedName>
</protein>
<comment type="pathway">
    <text evidence="4 14">Cofactor biosynthesis; riboflavin biosynthesis; 2-hydroxy-3-oxobutyl phosphate from D-ribulose 5-phosphate: step 1/1.</text>
</comment>
<dbReference type="GO" id="GO:0009231">
    <property type="term" value="P:riboflavin biosynthetic process"/>
    <property type="evidence" value="ECO:0007669"/>
    <property type="project" value="UniProtKB-UniRule"/>
</dbReference>
<dbReference type="AlphaFoldDB" id="A0A285SBW8"/>
<dbReference type="FunFam" id="3.90.870.10:FF:000001">
    <property type="entry name" value="Riboflavin biosynthesis protein RibBA"/>
    <property type="match status" value="1"/>
</dbReference>
<evidence type="ECO:0000256" key="4">
    <source>
        <dbReference type="ARBA" id="ARBA00004904"/>
    </source>
</evidence>
<evidence type="ECO:0000256" key="7">
    <source>
        <dbReference type="ARBA" id="ARBA00012153"/>
    </source>
</evidence>
<feature type="binding site" evidence="14">
    <location>
        <position position="50"/>
    </location>
    <ligand>
        <name>Mg(2+)</name>
        <dbReference type="ChEBI" id="CHEBI:18420"/>
        <label>1</label>
    </ligand>
</feature>
<comment type="similarity">
    <text evidence="14">Belongs to the DHBP synthase family.</text>
</comment>